<evidence type="ECO:0000256" key="1">
    <source>
        <dbReference type="ARBA" id="ARBA00022801"/>
    </source>
</evidence>
<dbReference type="Pfam" id="PF00326">
    <property type="entry name" value="Peptidase_S9"/>
    <property type="match status" value="1"/>
</dbReference>
<name>A0ABW2YFM0_9GAMM</name>
<dbReference type="SUPFAM" id="SSF53474">
    <property type="entry name" value="alpha/beta-Hydrolases"/>
    <property type="match status" value="1"/>
</dbReference>
<reference evidence="5" key="1">
    <citation type="journal article" date="2019" name="Int. J. Syst. Evol. Microbiol.">
        <title>The Global Catalogue of Microorganisms (GCM) 10K type strain sequencing project: providing services to taxonomists for standard genome sequencing and annotation.</title>
        <authorList>
            <consortium name="The Broad Institute Genomics Platform"/>
            <consortium name="The Broad Institute Genome Sequencing Center for Infectious Disease"/>
            <person name="Wu L."/>
            <person name="Ma J."/>
        </authorList>
    </citation>
    <scope>NUCLEOTIDE SEQUENCE [LARGE SCALE GENOMIC DNA]</scope>
    <source>
        <strain evidence="5">CCUG 55585</strain>
    </source>
</reference>
<dbReference type="SUPFAM" id="SSF82171">
    <property type="entry name" value="DPP6 N-terminal domain-like"/>
    <property type="match status" value="1"/>
</dbReference>
<gene>
    <name evidence="4" type="ORF">ACFQ0E_10930</name>
</gene>
<organism evidence="4 5">
    <name type="scientific">Lysobacter brunescens</name>
    <dbReference type="NCBI Taxonomy" id="262323"/>
    <lineage>
        <taxon>Bacteria</taxon>
        <taxon>Pseudomonadati</taxon>
        <taxon>Pseudomonadota</taxon>
        <taxon>Gammaproteobacteria</taxon>
        <taxon>Lysobacterales</taxon>
        <taxon>Lysobacteraceae</taxon>
        <taxon>Lysobacter</taxon>
    </lineage>
</organism>
<evidence type="ECO:0000313" key="4">
    <source>
        <dbReference type="EMBL" id="MFD0726105.1"/>
    </source>
</evidence>
<sequence>MKKVVITSITSLALALGSFTALAQTPKPHEVEDFIRKPKFYGIKISPTGEYYAATVAVGRKTGLIIVRRSDSKVTATMGVPGDQTHVADFEWVSNDRVVLSSALKLGALEAPQPTGELFGVNADGSKADMLIGFRRQGDSLGSAIGDSKPQSVFAEVIDDLPADDKNVIVAITPFTRDPYTRVEKMDVFTGRRVQIAQVPVRNAQFLTDNAGQVRFALAMEVDRTYKLFYRADDKSEWKVMSSSFKSGLKEIPLGFSPDNGTAYLRVEHEQGPDSIVAWNIAEDKRTEIFRDDNTSPSPIYARGQLEGFHLMDGLPRRAFIDEQSQIAKLYRKLEKAFKGQGVTITSMTDDGKLALVAVWSDRNPGDFYVFDTTTNKADYLLSASDWIDPAALAPVKPITFKARDGLDIHGYLTSPVNGEAKNAPLVILIHGGPFGIYDAWRFDSEAQMLAAHGYAVMQVNFRGSGNHGIGFERAGKRQWGGKMQDDITDATKWAIAQGIADPSRICLYGASYGGYASLMGVAKEPDLYRCAAGYVGAYDLPTMHTAGDIQDRKSGENFVFEWIGPKEELAAVSPNRIANRIKVPVFLAAGGQDQRTPMKHTEMMEKALRAANVPVEAIYYPTEGHGFYKTENEREYYGKLLTFFQRHLGGRAPVIKADEKK</sequence>
<dbReference type="GO" id="GO:0016787">
    <property type="term" value="F:hydrolase activity"/>
    <property type="evidence" value="ECO:0007669"/>
    <property type="project" value="UniProtKB-KW"/>
</dbReference>
<dbReference type="EMBL" id="JBHTIF010000001">
    <property type="protein sequence ID" value="MFD0726105.1"/>
    <property type="molecule type" value="Genomic_DNA"/>
</dbReference>
<dbReference type="EC" id="3.4.-.-" evidence="4"/>
<accession>A0ABW2YFM0</accession>
<evidence type="ECO:0000256" key="2">
    <source>
        <dbReference type="SAM" id="SignalP"/>
    </source>
</evidence>
<dbReference type="Gene3D" id="3.40.50.1820">
    <property type="entry name" value="alpha/beta hydrolase"/>
    <property type="match status" value="1"/>
</dbReference>
<dbReference type="Proteomes" id="UP001597110">
    <property type="component" value="Unassembled WGS sequence"/>
</dbReference>
<dbReference type="InterPro" id="IPR001375">
    <property type="entry name" value="Peptidase_S9_cat"/>
</dbReference>
<dbReference type="PANTHER" id="PTHR42776:SF27">
    <property type="entry name" value="DIPEPTIDYL PEPTIDASE FAMILY MEMBER 6"/>
    <property type="match status" value="1"/>
</dbReference>
<keyword evidence="5" id="KW-1185">Reference proteome</keyword>
<evidence type="ECO:0000259" key="3">
    <source>
        <dbReference type="Pfam" id="PF00326"/>
    </source>
</evidence>
<feature type="chain" id="PRO_5045614908" evidence="2">
    <location>
        <begin position="24"/>
        <end position="662"/>
    </location>
</feature>
<keyword evidence="2" id="KW-0732">Signal</keyword>
<protein>
    <submittedName>
        <fullName evidence="4">Alpha/beta hydrolase family protein</fullName>
        <ecNumber evidence="4">3.4.-.-</ecNumber>
    </submittedName>
</protein>
<feature type="domain" description="Peptidase S9 prolyl oligopeptidase catalytic" evidence="3">
    <location>
        <begin position="441"/>
        <end position="651"/>
    </location>
</feature>
<feature type="signal peptide" evidence="2">
    <location>
        <begin position="1"/>
        <end position="23"/>
    </location>
</feature>
<dbReference type="PANTHER" id="PTHR42776">
    <property type="entry name" value="SERINE PEPTIDASE S9 FAMILY MEMBER"/>
    <property type="match status" value="1"/>
</dbReference>
<dbReference type="RefSeq" id="WP_386823666.1">
    <property type="nucleotide sequence ID" value="NZ_JBHTIF010000001.1"/>
</dbReference>
<comment type="caution">
    <text evidence="4">The sequence shown here is derived from an EMBL/GenBank/DDBJ whole genome shotgun (WGS) entry which is preliminary data.</text>
</comment>
<keyword evidence="1 4" id="KW-0378">Hydrolase</keyword>
<evidence type="ECO:0000313" key="5">
    <source>
        <dbReference type="Proteomes" id="UP001597110"/>
    </source>
</evidence>
<proteinExistence type="predicted"/>
<dbReference type="InterPro" id="IPR029058">
    <property type="entry name" value="AB_hydrolase_fold"/>
</dbReference>